<organism evidence="1 2">
    <name type="scientific">Lysinibacillus macroides</name>
    <dbReference type="NCBI Taxonomy" id="33935"/>
    <lineage>
        <taxon>Bacteria</taxon>
        <taxon>Bacillati</taxon>
        <taxon>Bacillota</taxon>
        <taxon>Bacilli</taxon>
        <taxon>Bacillales</taxon>
        <taxon>Bacillaceae</taxon>
        <taxon>Lysinibacillus</taxon>
    </lineage>
</organism>
<reference evidence="1 2" key="1">
    <citation type="submission" date="2015-07" db="EMBL/GenBank/DDBJ databases">
        <title>Genome sequencing project for genomic taxonomy and phylogenomics of Bacillus-like bacteria.</title>
        <authorList>
            <person name="Liu B."/>
            <person name="Wang J."/>
            <person name="Zhu Y."/>
            <person name="Liu G."/>
            <person name="Chen Q."/>
            <person name="Chen Z."/>
            <person name="Che J."/>
            <person name="Ge C."/>
            <person name="Shi H."/>
            <person name="Pan Z."/>
            <person name="Liu X."/>
        </authorList>
    </citation>
    <scope>NUCLEOTIDE SEQUENCE [LARGE SCALE GENOMIC DNA]</scope>
    <source>
        <strain evidence="1 2">DSM 54</strain>
    </source>
</reference>
<dbReference type="AlphaFoldDB" id="A0A0M9DIH0"/>
<accession>A0A0M9DIH0</accession>
<protein>
    <submittedName>
        <fullName evidence="1">Uncharacterized protein</fullName>
    </submittedName>
</protein>
<dbReference type="PATRIC" id="fig|33935.3.peg.4880"/>
<sequence>MLVHNRGNYTRIANDVKVIPGANTLTDDDFKAFTKHPMMKTLINHGEIVIPEGQTIVNAVSLKDLNADDAIELVKDTFSIEYLEHFKLDESRKTVLAAIEAQIAEIQGE</sequence>
<gene>
    <name evidence="1" type="ORF">ADM90_14310</name>
</gene>
<dbReference type="RefSeq" id="WP_053995635.1">
    <property type="nucleotide sequence ID" value="NZ_CP065643.1"/>
</dbReference>
<name>A0A0M9DIH0_9BACI</name>
<proteinExistence type="predicted"/>
<keyword evidence="2" id="KW-1185">Reference proteome</keyword>
<dbReference type="Proteomes" id="UP000037977">
    <property type="component" value="Unassembled WGS sequence"/>
</dbReference>
<comment type="caution">
    <text evidence="1">The sequence shown here is derived from an EMBL/GenBank/DDBJ whole genome shotgun (WGS) entry which is preliminary data.</text>
</comment>
<dbReference type="EMBL" id="LGCI01000009">
    <property type="protein sequence ID" value="KOY81569.1"/>
    <property type="molecule type" value="Genomic_DNA"/>
</dbReference>
<dbReference type="STRING" id="33935.ADM90_14310"/>
<evidence type="ECO:0000313" key="2">
    <source>
        <dbReference type="Proteomes" id="UP000037977"/>
    </source>
</evidence>
<dbReference type="OrthoDB" id="2928951at2"/>
<evidence type="ECO:0000313" key="1">
    <source>
        <dbReference type="EMBL" id="KOY81569.1"/>
    </source>
</evidence>